<evidence type="ECO:0000313" key="27">
    <source>
        <dbReference type="EMBL" id="KAK7072754.1"/>
    </source>
</evidence>
<proteinExistence type="inferred from homology"/>
<dbReference type="InterPro" id="IPR011009">
    <property type="entry name" value="Kinase-like_dom_sf"/>
</dbReference>
<dbReference type="PROSITE" id="PS01245">
    <property type="entry name" value="RIO1"/>
    <property type="match status" value="1"/>
</dbReference>
<dbReference type="GO" id="GO:0046872">
    <property type="term" value="F:metal ion binding"/>
    <property type="evidence" value="ECO:0007669"/>
    <property type="project" value="UniProtKB-KW"/>
</dbReference>
<keyword evidence="6" id="KW-0963">Cytoplasm</keyword>
<dbReference type="GO" id="GO:0004674">
    <property type="term" value="F:protein serine/threonine kinase activity"/>
    <property type="evidence" value="ECO:0007669"/>
    <property type="project" value="UniProtKB-KW"/>
</dbReference>
<evidence type="ECO:0000256" key="22">
    <source>
        <dbReference type="PIRSR" id="PIRSR038147-1"/>
    </source>
</evidence>
<feature type="compositionally biased region" description="Basic and acidic residues" evidence="25">
    <location>
        <begin position="565"/>
        <end position="575"/>
    </location>
</feature>
<dbReference type="GO" id="GO:0005737">
    <property type="term" value="C:cytoplasm"/>
    <property type="evidence" value="ECO:0007669"/>
    <property type="project" value="UniProtKB-SubCell"/>
</dbReference>
<dbReference type="FunFam" id="3.30.200.20:FF:000148">
    <property type="entry name" value="Serine/threonine-protein kinase RIO1"/>
    <property type="match status" value="1"/>
</dbReference>
<evidence type="ECO:0000256" key="3">
    <source>
        <dbReference type="ARBA" id="ARBA00009196"/>
    </source>
</evidence>
<evidence type="ECO:0000313" key="28">
    <source>
        <dbReference type="Proteomes" id="UP001381693"/>
    </source>
</evidence>
<comment type="catalytic activity">
    <reaction evidence="18">
        <text>ATP + H2O = ADP + phosphate + H(+)</text>
        <dbReference type="Rhea" id="RHEA:13065"/>
        <dbReference type="ChEBI" id="CHEBI:15377"/>
        <dbReference type="ChEBI" id="CHEBI:15378"/>
        <dbReference type="ChEBI" id="CHEBI:30616"/>
        <dbReference type="ChEBI" id="CHEBI:43474"/>
        <dbReference type="ChEBI" id="CHEBI:456216"/>
    </reaction>
</comment>
<keyword evidence="9 21" id="KW-0808">Transferase</keyword>
<comment type="subcellular location">
    <subcellularLocation>
        <location evidence="2">Cytoplasm</location>
    </subcellularLocation>
</comment>
<dbReference type="Gene3D" id="3.30.200.20">
    <property type="entry name" value="Phosphorylase Kinase, domain 1"/>
    <property type="match status" value="1"/>
</dbReference>
<feature type="compositionally biased region" description="Basic and acidic residues" evidence="25">
    <location>
        <begin position="513"/>
        <end position="525"/>
    </location>
</feature>
<dbReference type="GO" id="GO:0016787">
    <property type="term" value="F:hydrolase activity"/>
    <property type="evidence" value="ECO:0007669"/>
    <property type="project" value="UniProtKB-KW"/>
</dbReference>
<dbReference type="InterPro" id="IPR000687">
    <property type="entry name" value="RIO_kinase"/>
</dbReference>
<protein>
    <recommendedName>
        <fullName evidence="5 21">Serine/threonine-protein kinase RIO1</fullName>
        <ecNumber evidence="4 21">2.7.11.1</ecNumber>
    </recommendedName>
</protein>
<dbReference type="GO" id="GO:0005524">
    <property type="term" value="F:ATP binding"/>
    <property type="evidence" value="ECO:0007669"/>
    <property type="project" value="UniProtKB-KW"/>
</dbReference>
<feature type="active site" description="Proton acceptor" evidence="22">
    <location>
        <position position="335"/>
    </location>
</feature>
<reference evidence="27 28" key="1">
    <citation type="submission" date="2023-11" db="EMBL/GenBank/DDBJ databases">
        <title>Halocaridina rubra genome assembly.</title>
        <authorList>
            <person name="Smith C."/>
        </authorList>
    </citation>
    <scope>NUCLEOTIDE SEQUENCE [LARGE SCALE GENOMIC DNA]</scope>
    <source>
        <strain evidence="27">EP-1</strain>
        <tissue evidence="27">Whole</tissue>
    </source>
</reference>
<evidence type="ECO:0000256" key="15">
    <source>
        <dbReference type="ARBA" id="ARBA00022842"/>
    </source>
</evidence>
<feature type="compositionally biased region" description="Acidic residues" evidence="25">
    <location>
        <begin position="495"/>
        <end position="512"/>
    </location>
</feature>
<comment type="caution">
    <text evidence="27">The sequence shown here is derived from an EMBL/GenBank/DDBJ whole genome shotgun (WGS) entry which is preliminary data.</text>
</comment>
<keyword evidence="14 21" id="KW-0067">ATP-binding</keyword>
<evidence type="ECO:0000256" key="14">
    <source>
        <dbReference type="ARBA" id="ARBA00022840"/>
    </source>
</evidence>
<accession>A0AAN8X655</accession>
<evidence type="ECO:0000256" key="12">
    <source>
        <dbReference type="ARBA" id="ARBA00022777"/>
    </source>
</evidence>
<keyword evidence="13" id="KW-0378">Hydrolase</keyword>
<comment type="catalytic activity">
    <reaction evidence="17 21">
        <text>L-seryl-[protein] + ATP = O-phospho-L-seryl-[protein] + ADP + H(+)</text>
        <dbReference type="Rhea" id="RHEA:17989"/>
        <dbReference type="Rhea" id="RHEA-COMP:9863"/>
        <dbReference type="Rhea" id="RHEA-COMP:11604"/>
        <dbReference type="ChEBI" id="CHEBI:15378"/>
        <dbReference type="ChEBI" id="CHEBI:29999"/>
        <dbReference type="ChEBI" id="CHEBI:30616"/>
        <dbReference type="ChEBI" id="CHEBI:83421"/>
        <dbReference type="ChEBI" id="CHEBI:456216"/>
        <dbReference type="EC" id="2.7.11.1"/>
    </reaction>
</comment>
<feature type="binding site" evidence="23">
    <location>
        <position position="291"/>
    </location>
    <ligand>
        <name>ATP</name>
        <dbReference type="ChEBI" id="CHEBI:30616"/>
    </ligand>
</feature>
<evidence type="ECO:0000256" key="25">
    <source>
        <dbReference type="SAM" id="MobiDB-lite"/>
    </source>
</evidence>
<sequence>MMSVDGQFSDADENSESSYLPCLKPAGILVAEENWDEECISVDVNSQEHLDSSTKCVVEPENHNDFDDDIDEDYDLDAEYYIDEDSKDLTKQYRNTQTGPNHSTAPSLKIERFQPSENLFKKYVGKICLEKFEGLKGLDGRVTNRISESQRKADNERQRVRDKSERATVEQVLDPRTRMILYKFLNNGTITQINGCISTGKEANVYHALGGDGEDYAVKIYKTSILVFKDRDRYVSGDHRFRRGYGKHNPRKMVRAWAEKETSNLFRMHNSGLLVPKPVILRSHVLIMEFLGIDSMPSPRLKDADISESKARELYYDLVVQMWTMFRECRLVHADLSEFNVLYHQGRPYIIDVSQSVTPDHPYSLDFLRKDCTNVTEYFRKKAVPTMTVQELFNFLVDQNITVNNRDECLEKMKEVASSRPVGQLTDQEKVEEEVFKNVYIPKCLDQVIDFERDFEQLKLGEKTEKDIPYGTILGMTKDLSGIATAPSILPQEVSDSEGEASADDEASVNEVETDKESDADDVKLRTTPGRPRGESPSSKKDRKKAVKDAQAEKRKTKLKKYVKKRAEKEKKKHR</sequence>
<evidence type="ECO:0000256" key="16">
    <source>
        <dbReference type="ARBA" id="ARBA00047899"/>
    </source>
</evidence>
<dbReference type="PANTHER" id="PTHR45723">
    <property type="entry name" value="SERINE/THREONINE-PROTEIN KINASE RIO1"/>
    <property type="match status" value="1"/>
</dbReference>
<comment type="catalytic activity">
    <reaction evidence="16 21">
        <text>L-threonyl-[protein] + ATP = O-phospho-L-threonyl-[protein] + ADP + H(+)</text>
        <dbReference type="Rhea" id="RHEA:46608"/>
        <dbReference type="Rhea" id="RHEA-COMP:11060"/>
        <dbReference type="Rhea" id="RHEA-COMP:11605"/>
        <dbReference type="ChEBI" id="CHEBI:15378"/>
        <dbReference type="ChEBI" id="CHEBI:30013"/>
        <dbReference type="ChEBI" id="CHEBI:30616"/>
        <dbReference type="ChEBI" id="CHEBI:61977"/>
        <dbReference type="ChEBI" id="CHEBI:456216"/>
        <dbReference type="EC" id="2.7.11.1"/>
    </reaction>
</comment>
<dbReference type="AlphaFoldDB" id="A0AAN8X655"/>
<comment type="similarity">
    <text evidence="3 21">Belongs to the protein kinase superfamily. RIO-type Ser/Thr kinase family.</text>
</comment>
<evidence type="ECO:0000256" key="10">
    <source>
        <dbReference type="ARBA" id="ARBA00022723"/>
    </source>
</evidence>
<evidence type="ECO:0000256" key="23">
    <source>
        <dbReference type="PIRSR" id="PIRSR038147-2"/>
    </source>
</evidence>
<evidence type="ECO:0000259" key="26">
    <source>
        <dbReference type="SMART" id="SM00090"/>
    </source>
</evidence>
<feature type="binding site" evidence="24">
    <location>
        <position position="340"/>
    </location>
    <ligand>
        <name>Mg(2+)</name>
        <dbReference type="ChEBI" id="CHEBI:18420"/>
    </ligand>
</feature>
<dbReference type="PIRSF" id="PIRSF038147">
    <property type="entry name" value="Ser/Thr_PK_RIO1"/>
    <property type="match status" value="1"/>
</dbReference>
<evidence type="ECO:0000256" key="11">
    <source>
        <dbReference type="ARBA" id="ARBA00022741"/>
    </source>
</evidence>
<evidence type="ECO:0000256" key="9">
    <source>
        <dbReference type="ARBA" id="ARBA00022679"/>
    </source>
</evidence>
<feature type="region of interest" description="Disordered" evidence="25">
    <location>
        <begin position="492"/>
        <end position="575"/>
    </location>
</feature>
<evidence type="ECO:0000256" key="4">
    <source>
        <dbReference type="ARBA" id="ARBA00012513"/>
    </source>
</evidence>
<evidence type="ECO:0000256" key="1">
    <source>
        <dbReference type="ARBA" id="ARBA00001946"/>
    </source>
</evidence>
<evidence type="ECO:0000256" key="7">
    <source>
        <dbReference type="ARBA" id="ARBA00022517"/>
    </source>
</evidence>
<evidence type="ECO:0000256" key="17">
    <source>
        <dbReference type="ARBA" id="ARBA00048679"/>
    </source>
</evidence>
<dbReference type="InterPro" id="IPR018934">
    <property type="entry name" value="RIO_dom"/>
</dbReference>
<evidence type="ECO:0000256" key="21">
    <source>
        <dbReference type="PIRNR" id="PIRNR038147"/>
    </source>
</evidence>
<dbReference type="GO" id="GO:0042254">
    <property type="term" value="P:ribosome biogenesis"/>
    <property type="evidence" value="ECO:0007669"/>
    <property type="project" value="UniProtKB-KW"/>
</dbReference>
<evidence type="ECO:0000256" key="18">
    <source>
        <dbReference type="ARBA" id="ARBA00049360"/>
    </source>
</evidence>
<feature type="binding site" evidence="23">
    <location>
        <position position="219"/>
    </location>
    <ligand>
        <name>ATP</name>
        <dbReference type="ChEBI" id="CHEBI:30616"/>
    </ligand>
</feature>
<feature type="active site" description="4-aspartylphosphate intermediate" evidence="22">
    <location>
        <position position="352"/>
    </location>
</feature>
<dbReference type="Pfam" id="PF01163">
    <property type="entry name" value="RIO1"/>
    <property type="match status" value="1"/>
</dbReference>
<dbReference type="InterPro" id="IPR017407">
    <property type="entry name" value="Ser/Thr_kinase_Rio1"/>
</dbReference>
<evidence type="ECO:0000256" key="6">
    <source>
        <dbReference type="ARBA" id="ARBA00022490"/>
    </source>
</evidence>
<gene>
    <name evidence="27" type="primary">RIOK1</name>
    <name evidence="27" type="ORF">SK128_010464</name>
</gene>
<feature type="domain" description="RIO kinase" evidence="26">
    <location>
        <begin position="162"/>
        <end position="398"/>
    </location>
</feature>
<evidence type="ECO:0000256" key="13">
    <source>
        <dbReference type="ARBA" id="ARBA00022801"/>
    </source>
</evidence>
<comment type="subunit">
    <text evidence="20">Associates with the precursor of the 40S ribosome subunit. Interacts (via its N-terminus) with PRMT5 (via its N-terminus). Interacts with WDR77. Found in a PRMT5 complex composed of PRMT5, WDR77 and RIOK1. Interacts (via its C-terminus) with NCL; this interaction targets NCL for PRTM5 methylation.</text>
</comment>
<evidence type="ECO:0000256" key="20">
    <source>
        <dbReference type="ARBA" id="ARBA00063876"/>
    </source>
</evidence>
<evidence type="ECO:0000256" key="8">
    <source>
        <dbReference type="ARBA" id="ARBA00022527"/>
    </source>
</evidence>
<keyword evidence="12 21" id="KW-0418">Kinase</keyword>
<evidence type="ECO:0000256" key="5">
    <source>
        <dbReference type="ARBA" id="ARBA00016038"/>
    </source>
</evidence>
<dbReference type="InterPro" id="IPR018935">
    <property type="entry name" value="RIO_kinase_CS"/>
</dbReference>
<evidence type="ECO:0000256" key="19">
    <source>
        <dbReference type="ARBA" id="ARBA00057025"/>
    </source>
</evidence>
<dbReference type="CDD" id="cd05147">
    <property type="entry name" value="RIO1_euk"/>
    <property type="match status" value="1"/>
</dbReference>
<name>A0AAN8X655_HALRR</name>
<dbReference type="Proteomes" id="UP001381693">
    <property type="component" value="Unassembled WGS sequence"/>
</dbReference>
<keyword evidence="28" id="KW-1185">Reference proteome</keyword>
<feature type="compositionally biased region" description="Basic residues" evidence="25">
    <location>
        <begin position="555"/>
        <end position="564"/>
    </location>
</feature>
<dbReference type="EMBL" id="JAXCGZ010013350">
    <property type="protein sequence ID" value="KAK7072754.1"/>
    <property type="molecule type" value="Genomic_DNA"/>
</dbReference>
<dbReference type="Gene3D" id="1.10.510.10">
    <property type="entry name" value="Transferase(Phosphotransferase) domain 1"/>
    <property type="match status" value="1"/>
</dbReference>
<keyword evidence="15" id="KW-0460">Magnesium</keyword>
<dbReference type="InterPro" id="IPR051272">
    <property type="entry name" value="RIO-type_Ser/Thr_kinase"/>
</dbReference>
<keyword evidence="11 21" id="KW-0547">Nucleotide-binding</keyword>
<dbReference type="EC" id="2.7.11.1" evidence="4 21"/>
<feature type="binding site" evidence="24">
    <location>
        <position position="352"/>
    </location>
    <ligand>
        <name>Mg(2+)</name>
        <dbReference type="ChEBI" id="CHEBI:18420"/>
    </ligand>
</feature>
<keyword evidence="10" id="KW-0479">Metal-binding</keyword>
<keyword evidence="8 21" id="KW-0723">Serine/threonine-protein kinase</keyword>
<evidence type="ECO:0000256" key="24">
    <source>
        <dbReference type="PIRSR" id="PIRSR038147-3"/>
    </source>
</evidence>
<comment type="cofactor">
    <cofactor evidence="1 24">
        <name>Mg(2+)</name>
        <dbReference type="ChEBI" id="CHEBI:18420"/>
    </cofactor>
</comment>
<organism evidence="27 28">
    <name type="scientific">Halocaridina rubra</name>
    <name type="common">Hawaiian red shrimp</name>
    <dbReference type="NCBI Taxonomy" id="373956"/>
    <lineage>
        <taxon>Eukaryota</taxon>
        <taxon>Metazoa</taxon>
        <taxon>Ecdysozoa</taxon>
        <taxon>Arthropoda</taxon>
        <taxon>Crustacea</taxon>
        <taxon>Multicrustacea</taxon>
        <taxon>Malacostraca</taxon>
        <taxon>Eumalacostraca</taxon>
        <taxon>Eucarida</taxon>
        <taxon>Decapoda</taxon>
        <taxon>Pleocyemata</taxon>
        <taxon>Caridea</taxon>
        <taxon>Atyoidea</taxon>
        <taxon>Atyidae</taxon>
        <taxon>Halocaridina</taxon>
    </lineage>
</organism>
<evidence type="ECO:0000256" key="2">
    <source>
        <dbReference type="ARBA" id="ARBA00004496"/>
    </source>
</evidence>
<dbReference type="SUPFAM" id="SSF56112">
    <property type="entry name" value="Protein kinase-like (PK-like)"/>
    <property type="match status" value="1"/>
</dbReference>
<comment type="function">
    <text evidence="19">Involved in the final steps of cytoplasmic maturation of the 40S ribosomal subunit. Involved in processing of 18S-E pre-rRNA to the mature 18S rRNA. Required for the recycling of NOB1 and PNO1 from the late 40S precursor. The association with the very late 40S subunit intermediate may involve a translation-like checkpoint point cycle preceeding the binding to the 60S ribosomal subunit. Despite the protein kinase domain is proposed to act predominantly as an ATPase. The catalytic activity regulates its dynamic association with the 40S subunit. In addition to its role in ribosomal biogenesis acts as an adapter protein by recruiting NCL/nucleolin the to PRMT5 complex for its symmetrical methylation.</text>
</comment>
<keyword evidence="7" id="KW-0690">Ribosome biogenesis</keyword>
<dbReference type="FunFam" id="1.10.510.10:FF:000232">
    <property type="entry name" value="Serine/threonine-protein kinase RIO1"/>
    <property type="match status" value="1"/>
</dbReference>
<dbReference type="SMART" id="SM00090">
    <property type="entry name" value="RIO"/>
    <property type="match status" value="1"/>
</dbReference>